<dbReference type="Gene3D" id="3.40.50.720">
    <property type="entry name" value="NAD(P)-binding Rossmann-like Domain"/>
    <property type="match status" value="1"/>
</dbReference>
<dbReference type="InterPro" id="IPR051164">
    <property type="entry name" value="NmrA-like_oxidored"/>
</dbReference>
<dbReference type="Pfam" id="PF13460">
    <property type="entry name" value="NAD_binding_10"/>
    <property type="match status" value="1"/>
</dbReference>
<protein>
    <submittedName>
        <fullName evidence="3">LysR family transcriptional regulator</fullName>
    </submittedName>
</protein>
<dbReference type="RefSeq" id="WP_203775160.1">
    <property type="nucleotide sequence ID" value="NZ_BAAABO010000011.1"/>
</dbReference>
<dbReference type="InterPro" id="IPR036291">
    <property type="entry name" value="NAD(P)-bd_dom_sf"/>
</dbReference>
<sequence length="245" mass="25005">MKIVVIGGTGLVGKKLIPLLTAAGHDAVAASPSTGVNAVTGEGLAAALTGADVVVDVTNAPSWGDDEVLHFFTTSAANLGAAEREAGVQHHIAVSIVNCDQIPGSGYMRAKVAQEQQIRTAGVPFTILRATQFFEFLAGIADFSTADGVARLSTARFQPVAAEDVAATLADLVERPAVNGVVDLAGPEAGTLSSFVSRYLAAKGDTRTVVEDPEAGYFGAAVESLAPAPDSGARLGAISFEKWLG</sequence>
<dbReference type="PANTHER" id="PTHR42748:SF3">
    <property type="entry name" value="BLL4366 PROTEIN"/>
    <property type="match status" value="1"/>
</dbReference>
<organism evidence="3 4">
    <name type="scientific">Paractinoplanes deccanensis</name>
    <dbReference type="NCBI Taxonomy" id="113561"/>
    <lineage>
        <taxon>Bacteria</taxon>
        <taxon>Bacillati</taxon>
        <taxon>Actinomycetota</taxon>
        <taxon>Actinomycetes</taxon>
        <taxon>Micromonosporales</taxon>
        <taxon>Micromonosporaceae</taxon>
        <taxon>Paractinoplanes</taxon>
    </lineage>
</organism>
<comment type="caution">
    <text evidence="3">The sequence shown here is derived from an EMBL/GenBank/DDBJ whole genome shotgun (WGS) entry which is preliminary data.</text>
</comment>
<dbReference type="InterPro" id="IPR016040">
    <property type="entry name" value="NAD(P)-bd_dom"/>
</dbReference>
<dbReference type="PANTHER" id="PTHR42748">
    <property type="entry name" value="NITROGEN METABOLITE REPRESSION PROTEIN NMRA FAMILY MEMBER"/>
    <property type="match status" value="1"/>
</dbReference>
<name>A0ABQ3YGW8_9ACTN</name>
<evidence type="ECO:0000256" key="1">
    <source>
        <dbReference type="ARBA" id="ARBA00022857"/>
    </source>
</evidence>
<reference evidence="3 4" key="1">
    <citation type="submission" date="2021-01" db="EMBL/GenBank/DDBJ databases">
        <title>Whole genome shotgun sequence of Actinoplanes deccanensis NBRC 13994.</title>
        <authorList>
            <person name="Komaki H."/>
            <person name="Tamura T."/>
        </authorList>
    </citation>
    <scope>NUCLEOTIDE SEQUENCE [LARGE SCALE GENOMIC DNA]</scope>
    <source>
        <strain evidence="3 4">NBRC 13994</strain>
    </source>
</reference>
<evidence type="ECO:0000313" key="3">
    <source>
        <dbReference type="EMBL" id="GID79227.1"/>
    </source>
</evidence>
<keyword evidence="4" id="KW-1185">Reference proteome</keyword>
<proteinExistence type="predicted"/>
<gene>
    <name evidence="3" type="ORF">Ade02nite_78680</name>
</gene>
<keyword evidence="1" id="KW-0521">NADP</keyword>
<dbReference type="SUPFAM" id="SSF51735">
    <property type="entry name" value="NAD(P)-binding Rossmann-fold domains"/>
    <property type="match status" value="1"/>
</dbReference>
<accession>A0ABQ3YGW8</accession>
<evidence type="ECO:0000313" key="4">
    <source>
        <dbReference type="Proteomes" id="UP000609879"/>
    </source>
</evidence>
<evidence type="ECO:0000259" key="2">
    <source>
        <dbReference type="Pfam" id="PF13460"/>
    </source>
</evidence>
<dbReference type="Proteomes" id="UP000609879">
    <property type="component" value="Unassembled WGS sequence"/>
</dbReference>
<feature type="domain" description="NAD(P)-binding" evidence="2">
    <location>
        <begin position="7"/>
        <end position="176"/>
    </location>
</feature>
<dbReference type="EMBL" id="BOMI01000163">
    <property type="protein sequence ID" value="GID79227.1"/>
    <property type="molecule type" value="Genomic_DNA"/>
</dbReference>